<evidence type="ECO:0000313" key="2">
    <source>
        <dbReference type="Proteomes" id="UP000194761"/>
    </source>
</evidence>
<reference evidence="1 2" key="1">
    <citation type="submission" date="2017-05" db="EMBL/GenBank/DDBJ databases">
        <title>Biotechnological potential of actinobacteria isolated from South African environments.</title>
        <authorList>
            <person name="Le Roes-Hill M."/>
            <person name="Prins A."/>
            <person name="Durrell K.A."/>
        </authorList>
    </citation>
    <scope>NUCLEOTIDE SEQUENCE [LARGE SCALE GENOMIC DNA]</scope>
    <source>
        <strain evidence="1">M26</strain>
    </source>
</reference>
<protein>
    <submittedName>
        <fullName evidence="1">Uncharacterized protein</fullName>
    </submittedName>
</protein>
<organism evidence="1 2">
    <name type="scientific">Streptosporangium minutum</name>
    <dbReference type="NCBI Taxonomy" id="569862"/>
    <lineage>
        <taxon>Bacteria</taxon>
        <taxon>Bacillati</taxon>
        <taxon>Actinomycetota</taxon>
        <taxon>Actinomycetes</taxon>
        <taxon>Streptosporangiales</taxon>
        <taxon>Streptosporangiaceae</taxon>
        <taxon>Streptosporangium</taxon>
    </lineage>
</organism>
<accession>A0A243RRR5</accession>
<sequence>MGRAHAASLSSLDVDARTRRLLARGGYTSGAAATMRAERDALRGHHIPDYNGHYDAPATNCRLRCPLAQHQVCADAVRPQQAQVRQLLHRLRRDEERFTITNATVVIHGALSAFERTFLRQNLLYPVHTAPQAAKLIAGRLR</sequence>
<dbReference type="Proteomes" id="UP000194761">
    <property type="component" value="Unassembled WGS sequence"/>
</dbReference>
<proteinExistence type="predicted"/>
<dbReference type="EMBL" id="NGFP01000032">
    <property type="protein sequence ID" value="OUC97730.1"/>
    <property type="molecule type" value="Genomic_DNA"/>
</dbReference>
<dbReference type="RefSeq" id="WP_086570527.1">
    <property type="nucleotide sequence ID" value="NZ_NGFP01000032.1"/>
</dbReference>
<keyword evidence="2" id="KW-1185">Reference proteome</keyword>
<evidence type="ECO:0000313" key="1">
    <source>
        <dbReference type="EMBL" id="OUC97730.1"/>
    </source>
</evidence>
<comment type="caution">
    <text evidence="1">The sequence shown here is derived from an EMBL/GenBank/DDBJ whole genome shotgun (WGS) entry which is preliminary data.</text>
</comment>
<name>A0A243RRR5_9ACTN</name>
<gene>
    <name evidence="1" type="ORF">CA984_09955</name>
</gene>
<dbReference type="AlphaFoldDB" id="A0A243RRR5"/>